<reference evidence="2" key="1">
    <citation type="submission" date="2020-10" db="EMBL/GenBank/DDBJ databases">
        <title>Genome Sequence of ESBL Producing Zambian Clinical Strains.</title>
        <authorList>
            <person name="Shawa M."/>
            <person name="Furuta Y."/>
            <person name="Simbotwe M."/>
            <person name="Mulenga E."/>
            <person name="Mubanga M."/>
            <person name="Mulenga G."/>
            <person name="Kaile C."/>
            <person name="Zorigt T."/>
            <person name="Hang'ombe B."/>
            <person name="Higashi H."/>
        </authorList>
    </citation>
    <scope>NUCLEOTIDE SEQUENCE</scope>
    <source>
        <strain evidence="2">Zam_UTH_09</strain>
    </source>
</reference>
<dbReference type="InterPro" id="IPR055170">
    <property type="entry name" value="GFO_IDH_MocA-like_dom"/>
</dbReference>
<organism evidence="2 3">
    <name type="scientific">Klebsiella pneumoniae</name>
    <dbReference type="NCBI Taxonomy" id="573"/>
    <lineage>
        <taxon>Bacteria</taxon>
        <taxon>Pseudomonadati</taxon>
        <taxon>Pseudomonadota</taxon>
        <taxon>Gammaproteobacteria</taxon>
        <taxon>Enterobacterales</taxon>
        <taxon>Enterobacteriaceae</taxon>
        <taxon>Klebsiella/Raoultella group</taxon>
        <taxon>Klebsiella</taxon>
        <taxon>Klebsiella pneumoniae complex</taxon>
    </lineage>
</organism>
<dbReference type="Gene3D" id="3.30.360.10">
    <property type="entry name" value="Dihydrodipicolinate Reductase, domain 2"/>
    <property type="match status" value="1"/>
</dbReference>
<dbReference type="Proteomes" id="UP000655094">
    <property type="component" value="Unassembled WGS sequence"/>
</dbReference>
<name>A0A919HVD5_KLEPN</name>
<gene>
    <name evidence="2" type="ORF">KPZU09_33330</name>
</gene>
<dbReference type="AlphaFoldDB" id="A0A919HVD5"/>
<proteinExistence type="predicted"/>
<dbReference type="Pfam" id="PF22725">
    <property type="entry name" value="GFO_IDH_MocA_C3"/>
    <property type="match status" value="1"/>
</dbReference>
<dbReference type="EMBL" id="BNFF01000001">
    <property type="protein sequence ID" value="GHK53597.1"/>
    <property type="molecule type" value="Genomic_DNA"/>
</dbReference>
<evidence type="ECO:0000313" key="2">
    <source>
        <dbReference type="EMBL" id="GHK53597.1"/>
    </source>
</evidence>
<accession>A0A919HVD5</accession>
<comment type="caution">
    <text evidence="2">The sequence shown here is derived from an EMBL/GenBank/DDBJ whole genome shotgun (WGS) entry which is preliminary data.</text>
</comment>
<evidence type="ECO:0000259" key="1">
    <source>
        <dbReference type="Pfam" id="PF22725"/>
    </source>
</evidence>
<sequence>MKTMVAFNNIKTPAALLAKQIIARGDIGEPVRFRGTFDQGFYNDPNLPVPALLENPRRQRGAWRPRRPYLSVAQFLLGGIREVTASAQTCLRQRPVPQTDAGYASRVAADAEWREVENDDQVQCPVNFDSGAAG</sequence>
<evidence type="ECO:0000313" key="3">
    <source>
        <dbReference type="Proteomes" id="UP000655094"/>
    </source>
</evidence>
<protein>
    <recommendedName>
        <fullName evidence="1">GFO/IDH/MocA-like oxidoreductase domain-containing protein</fullName>
    </recommendedName>
</protein>
<feature type="domain" description="GFO/IDH/MocA-like oxidoreductase" evidence="1">
    <location>
        <begin position="17"/>
        <end position="133"/>
    </location>
</feature>
<dbReference type="SUPFAM" id="SSF55347">
    <property type="entry name" value="Glyceraldehyde-3-phosphate dehydrogenase-like, C-terminal domain"/>
    <property type="match status" value="1"/>
</dbReference>